<dbReference type="SUPFAM" id="SSF48452">
    <property type="entry name" value="TPR-like"/>
    <property type="match status" value="1"/>
</dbReference>
<protein>
    <submittedName>
        <fullName evidence="3">Tetratricopeptide repeat protein</fullName>
    </submittedName>
</protein>
<dbReference type="SUPFAM" id="SSF53335">
    <property type="entry name" value="S-adenosyl-L-methionine-dependent methyltransferases"/>
    <property type="match status" value="1"/>
</dbReference>
<evidence type="ECO:0000313" key="3">
    <source>
        <dbReference type="EMBL" id="MCA9754960.1"/>
    </source>
</evidence>
<dbReference type="Gene3D" id="3.40.50.12710">
    <property type="match status" value="1"/>
</dbReference>
<dbReference type="Gene3D" id="1.25.40.10">
    <property type="entry name" value="Tetratricopeptide repeat domain"/>
    <property type="match status" value="2"/>
</dbReference>
<evidence type="ECO:0000256" key="1">
    <source>
        <dbReference type="PROSITE-ProRule" id="PRU00339"/>
    </source>
</evidence>
<dbReference type="AlphaFoldDB" id="A0A956N932"/>
<dbReference type="PROSITE" id="PS50005">
    <property type="entry name" value="TPR"/>
    <property type="match status" value="1"/>
</dbReference>
<dbReference type="InterPro" id="IPR019734">
    <property type="entry name" value="TPR_rpt"/>
</dbReference>
<dbReference type="EMBL" id="JAGQHS010000013">
    <property type="protein sequence ID" value="MCA9754960.1"/>
    <property type="molecule type" value="Genomic_DNA"/>
</dbReference>
<name>A0A956N932_UNCEI</name>
<comment type="caution">
    <text evidence="3">The sequence shown here is derived from an EMBL/GenBank/DDBJ whole genome shotgun (WGS) entry which is preliminary data.</text>
</comment>
<dbReference type="SMART" id="SM00028">
    <property type="entry name" value="TPR"/>
    <property type="match status" value="4"/>
</dbReference>
<accession>A0A956N932</accession>
<proteinExistence type="predicted"/>
<organism evidence="3 4">
    <name type="scientific">Eiseniibacteriota bacterium</name>
    <dbReference type="NCBI Taxonomy" id="2212470"/>
    <lineage>
        <taxon>Bacteria</taxon>
        <taxon>Candidatus Eiseniibacteriota</taxon>
    </lineage>
</organism>
<dbReference type="PANTHER" id="PTHR12558">
    <property type="entry name" value="CELL DIVISION CYCLE 16,23,27"/>
    <property type="match status" value="1"/>
</dbReference>
<evidence type="ECO:0000313" key="4">
    <source>
        <dbReference type="Proteomes" id="UP000739538"/>
    </source>
</evidence>
<gene>
    <name evidence="3" type="ORF">KDA27_04090</name>
</gene>
<evidence type="ECO:0000256" key="2">
    <source>
        <dbReference type="SAM" id="MobiDB-lite"/>
    </source>
</evidence>
<keyword evidence="1" id="KW-0802">TPR repeat</keyword>
<dbReference type="PANTHER" id="PTHR12558:SF13">
    <property type="entry name" value="CELL DIVISION CYCLE PROTEIN 27 HOMOLOG"/>
    <property type="match status" value="1"/>
</dbReference>
<reference evidence="3" key="2">
    <citation type="journal article" date="2021" name="Microbiome">
        <title>Successional dynamics and alternative stable states in a saline activated sludge microbial community over 9 years.</title>
        <authorList>
            <person name="Wang Y."/>
            <person name="Ye J."/>
            <person name="Ju F."/>
            <person name="Liu L."/>
            <person name="Boyd J.A."/>
            <person name="Deng Y."/>
            <person name="Parks D.H."/>
            <person name="Jiang X."/>
            <person name="Yin X."/>
            <person name="Woodcroft B.J."/>
            <person name="Tyson G.W."/>
            <person name="Hugenholtz P."/>
            <person name="Polz M.F."/>
            <person name="Zhang T."/>
        </authorList>
    </citation>
    <scope>NUCLEOTIDE SEQUENCE</scope>
    <source>
        <strain evidence="3">HKST-UBA02</strain>
    </source>
</reference>
<dbReference type="Proteomes" id="UP000739538">
    <property type="component" value="Unassembled WGS sequence"/>
</dbReference>
<dbReference type="InterPro" id="IPR029063">
    <property type="entry name" value="SAM-dependent_MTases_sf"/>
</dbReference>
<feature type="region of interest" description="Disordered" evidence="2">
    <location>
        <begin position="1"/>
        <end position="42"/>
    </location>
</feature>
<dbReference type="InterPro" id="IPR038375">
    <property type="entry name" value="NDUFAF7_sf"/>
</dbReference>
<sequence>MRPDDTPRASTPTRSPAEVLGSIEIASGSSVPGDRGSGEPGRLRLQDWSPIVGSLEWVLASRYWETEGLAGFIRSEVPYVINNTPWVAEGAARVVLAASKSLPADSPVRILELGAGIGLFASHFLRSFRKLCQEQGRDDYERTTYFVTDGSCRTARQWGEHGLFEEHGDHVVLAQCDANTPSMLRPIGEDAAPFELDPGSMHVVFANYVLDTLPATILKRDPALPDGFAEIRSRVYVSEAHRDEIRRRFGIDWDDLEGLATRACADEGDARDALLPILPYLEFEVAFGERAHADPLPKEINDVQADRVVWNHGALDAMRRILSLLTTEGCLLIRDLGPATDERIGDLSYVARFGPSLAFTVAFPILDRTVAENGWTSISPSGDEERAIHTRLITRSNSSITTFRDWFADDLHERADALAEEATRRINAGRYADALEAYRNALELCPDDWHLLANAGQFLTQQLLRPQEAMELLSRALEIQPNFSAHLWNSFGNCHFVLGDPERAHACYLRAQEIHGADAQTETNLAYSWTALGRYEEALEAVAAGLYFDRDARFESALLTKQKEVLALLQRRREEEDQRADRRHEGFSGAR</sequence>
<dbReference type="InterPro" id="IPR011990">
    <property type="entry name" value="TPR-like_helical_dom_sf"/>
</dbReference>
<dbReference type="Pfam" id="PF13432">
    <property type="entry name" value="TPR_16"/>
    <property type="match status" value="1"/>
</dbReference>
<reference evidence="3" key="1">
    <citation type="submission" date="2020-04" db="EMBL/GenBank/DDBJ databases">
        <authorList>
            <person name="Zhang T."/>
        </authorList>
    </citation>
    <scope>NUCLEOTIDE SEQUENCE</scope>
    <source>
        <strain evidence="3">HKST-UBA02</strain>
    </source>
</reference>
<feature type="repeat" description="TPR" evidence="1">
    <location>
        <begin position="415"/>
        <end position="448"/>
    </location>
</feature>